<reference evidence="1" key="1">
    <citation type="submission" date="2023-11" db="EMBL/GenBank/DDBJ databases">
        <title>Complete genome sequence of Vibrio virus vB_VpM-pA2SJ1.</title>
        <authorList>
            <person name="Lim S.J."/>
            <person name="Park S.Y."/>
            <person name="Kim J.H."/>
        </authorList>
    </citation>
    <scope>NUCLEOTIDE SEQUENCE</scope>
</reference>
<evidence type="ECO:0000313" key="2">
    <source>
        <dbReference type="Proteomes" id="UP001432163"/>
    </source>
</evidence>
<organism evidence="1 2">
    <name type="scientific">Vibrio phage vB_VpM-pA2SJ1</name>
    <dbReference type="NCBI Taxonomy" id="3095964"/>
    <lineage>
        <taxon>Viruses</taxon>
        <taxon>Duplodnaviria</taxon>
        <taxon>Heunggongvirae</taxon>
        <taxon>Uroviricota</taxon>
        <taxon>Caudoviricetes</taxon>
    </lineage>
</organism>
<dbReference type="EMBL" id="OR813779">
    <property type="protein sequence ID" value="WRQ13131.1"/>
    <property type="molecule type" value="Genomic_DNA"/>
</dbReference>
<sequence>MSLHDFSAGQDSFEIFDREINDWGQSDPPLTMDPINEKGQLIQGLGGGAVAFNNHQRWRVTINLLPGSDDSAFVARRVQQGAIGVEASYANLSSDEKANFSEGMFENYGSKGRGGPGLTDDQYIFIFNKGNMGAG</sequence>
<evidence type="ECO:0000313" key="1">
    <source>
        <dbReference type="EMBL" id="WRQ13131.1"/>
    </source>
</evidence>
<protein>
    <submittedName>
        <fullName evidence="1">Tail tube protein</fullName>
    </submittedName>
</protein>
<accession>A0AAX4J5B5</accession>
<dbReference type="Proteomes" id="UP001432163">
    <property type="component" value="Segment"/>
</dbReference>
<proteinExistence type="predicted"/>
<name>A0AAX4J5B5_9CAUD</name>